<keyword evidence="2" id="KW-1185">Reference proteome</keyword>
<gene>
    <name evidence="1" type="ORF">OS493_020416</name>
</gene>
<name>A0A9W9ZDS3_9CNID</name>
<dbReference type="Proteomes" id="UP001163046">
    <property type="component" value="Unassembled WGS sequence"/>
</dbReference>
<dbReference type="EMBL" id="MU826362">
    <property type="protein sequence ID" value="KAJ7378818.1"/>
    <property type="molecule type" value="Genomic_DNA"/>
</dbReference>
<evidence type="ECO:0000313" key="2">
    <source>
        <dbReference type="Proteomes" id="UP001163046"/>
    </source>
</evidence>
<dbReference type="AlphaFoldDB" id="A0A9W9ZDS3"/>
<comment type="caution">
    <text evidence="1">The sequence shown here is derived from an EMBL/GenBank/DDBJ whole genome shotgun (WGS) entry which is preliminary data.</text>
</comment>
<evidence type="ECO:0000313" key="1">
    <source>
        <dbReference type="EMBL" id="KAJ7378818.1"/>
    </source>
</evidence>
<reference evidence="1" key="1">
    <citation type="submission" date="2023-01" db="EMBL/GenBank/DDBJ databases">
        <title>Genome assembly of the deep-sea coral Lophelia pertusa.</title>
        <authorList>
            <person name="Herrera S."/>
            <person name="Cordes E."/>
        </authorList>
    </citation>
    <scope>NUCLEOTIDE SEQUENCE</scope>
    <source>
        <strain evidence="1">USNM1676648</strain>
        <tissue evidence="1">Polyp</tissue>
    </source>
</reference>
<organism evidence="1 2">
    <name type="scientific">Desmophyllum pertusum</name>
    <dbReference type="NCBI Taxonomy" id="174260"/>
    <lineage>
        <taxon>Eukaryota</taxon>
        <taxon>Metazoa</taxon>
        <taxon>Cnidaria</taxon>
        <taxon>Anthozoa</taxon>
        <taxon>Hexacorallia</taxon>
        <taxon>Scleractinia</taxon>
        <taxon>Caryophylliina</taxon>
        <taxon>Caryophylliidae</taxon>
        <taxon>Desmophyllum</taxon>
    </lineage>
</organism>
<sequence>MSLEVLSFSEEKRQQFLQSPSGPSSCRSPSEVIATPGQLSPISSHEIVTKDGRNIESFCGSFMSDDLTSRLMLDIFSLCRWAIREGKEPTEKPAGRACKRESQPFYRSQDLATEVSEMGFNGNNLVKKVTQQEAVRSFVELTASSQLALSPVNQQQTPPRHEPALCKIPDLRTTLMQLQAAVHVAVWRNLSETNFGDEEVLHAAINAMHLSNTRKGIEGRLANCEKVLRLILQVSLASFNSSHLEQKEEIRIILN</sequence>
<protein>
    <submittedName>
        <fullName evidence="1">Uncharacterized protein</fullName>
    </submittedName>
</protein>
<accession>A0A9W9ZDS3</accession>
<proteinExistence type="predicted"/>